<dbReference type="EMBL" id="AP027733">
    <property type="protein sequence ID" value="BDZ52428.1"/>
    <property type="molecule type" value="Genomic_DNA"/>
</dbReference>
<keyword evidence="1" id="KW-0614">Plasmid</keyword>
<evidence type="ECO:0000313" key="1">
    <source>
        <dbReference type="EMBL" id="BDZ52428.1"/>
    </source>
</evidence>
<keyword evidence="2" id="KW-1185">Reference proteome</keyword>
<gene>
    <name evidence="1" type="ORF">GCM10025867_46690</name>
</gene>
<organism evidence="1 2">
    <name type="scientific">Frondihabitans sucicola</name>
    <dbReference type="NCBI Taxonomy" id="1268041"/>
    <lineage>
        <taxon>Bacteria</taxon>
        <taxon>Bacillati</taxon>
        <taxon>Actinomycetota</taxon>
        <taxon>Actinomycetes</taxon>
        <taxon>Micrococcales</taxon>
        <taxon>Microbacteriaceae</taxon>
        <taxon>Frondihabitans</taxon>
    </lineage>
</organism>
<name>A0ABN6Y8V8_9MICO</name>
<evidence type="ECO:0008006" key="3">
    <source>
        <dbReference type="Google" id="ProtNLM"/>
    </source>
</evidence>
<evidence type="ECO:0000313" key="2">
    <source>
        <dbReference type="Proteomes" id="UP001321486"/>
    </source>
</evidence>
<sequence length="315" mass="34876">MGRLPATSRIGVIDRRTNERRSEGIDIDATDLARVRALARWYCLTPRHLIALEEPYHSWHPDAATAGTLSVEERSRLIGRRAEAARRRLGKMARVEAVGGDGPLVVGNLTLDRQLIYSATRFGGRAADTSWDNLGPINLYSIEHALLGAEVGIQLQGLMGTTGARVFSQRELDTGHDASGEDLPQKYRSGFLRRGGEVTEKAPDLVLSTSSGDKYIAVEVERDTNRPMDVYKAKLSAYEGNLDIAATWYVCEHPATAKRVLRAAEEFPGANVRVMLLRDLGNGLREADIQYLHLPEHERASQLQLIAEDLQKVAR</sequence>
<proteinExistence type="predicted"/>
<protein>
    <recommendedName>
        <fullName evidence="3">XcyI family restriction endonuclease</fullName>
    </recommendedName>
</protein>
<reference evidence="2" key="1">
    <citation type="journal article" date="2019" name="Int. J. Syst. Evol. Microbiol.">
        <title>The Global Catalogue of Microorganisms (GCM) 10K type strain sequencing project: providing services to taxonomists for standard genome sequencing and annotation.</title>
        <authorList>
            <consortium name="The Broad Institute Genomics Platform"/>
            <consortium name="The Broad Institute Genome Sequencing Center for Infectious Disease"/>
            <person name="Wu L."/>
            <person name="Ma J."/>
        </authorList>
    </citation>
    <scope>NUCLEOTIDE SEQUENCE [LARGE SCALE GENOMIC DNA]</scope>
    <source>
        <strain evidence="2">NBRC 108728</strain>
    </source>
</reference>
<dbReference type="Proteomes" id="UP001321486">
    <property type="component" value="Plasmid pNBRC108728a"/>
</dbReference>
<dbReference type="RefSeq" id="WP_286347278.1">
    <property type="nucleotide sequence ID" value="NZ_AP027733.1"/>
</dbReference>
<geneLocation type="plasmid" evidence="1 2">
    <name>pNBRC108728a</name>
</geneLocation>
<accession>A0ABN6Y8V8</accession>